<evidence type="ECO:0000256" key="5">
    <source>
        <dbReference type="ARBA" id="ARBA00023242"/>
    </source>
</evidence>
<feature type="domain" description="Myb-like" evidence="7">
    <location>
        <begin position="210"/>
        <end position="260"/>
    </location>
</feature>
<dbReference type="GO" id="GO:0042796">
    <property type="term" value="P:snRNA transcription by RNA polymerase III"/>
    <property type="evidence" value="ECO:0007669"/>
    <property type="project" value="TreeGrafter"/>
</dbReference>
<feature type="domain" description="HTH myb-type" evidence="8">
    <location>
        <begin position="159"/>
        <end position="213"/>
    </location>
</feature>
<name>A0A7S2SQ52_9STRA</name>
<keyword evidence="3" id="KW-0238">DNA-binding</keyword>
<accession>A0A7S2SQ52</accession>
<dbReference type="FunFam" id="1.10.10.60:FF:000010">
    <property type="entry name" value="Transcriptional activator Myb isoform A"/>
    <property type="match status" value="1"/>
</dbReference>
<dbReference type="InterPro" id="IPR009057">
    <property type="entry name" value="Homeodomain-like_sf"/>
</dbReference>
<dbReference type="PANTHER" id="PTHR46621:SF1">
    <property type="entry name" value="SNRNA-ACTIVATING PROTEIN COMPLEX SUBUNIT 4"/>
    <property type="match status" value="1"/>
</dbReference>
<evidence type="ECO:0000256" key="6">
    <source>
        <dbReference type="SAM" id="MobiDB-lite"/>
    </source>
</evidence>
<dbReference type="InterPro" id="IPR051575">
    <property type="entry name" value="Myb-like_DNA-bd"/>
</dbReference>
<feature type="compositionally biased region" description="Basic and acidic residues" evidence="6">
    <location>
        <begin position="89"/>
        <end position="99"/>
    </location>
</feature>
<organism evidence="9">
    <name type="scientific">Mucochytrium quahogii</name>
    <dbReference type="NCBI Taxonomy" id="96639"/>
    <lineage>
        <taxon>Eukaryota</taxon>
        <taxon>Sar</taxon>
        <taxon>Stramenopiles</taxon>
        <taxon>Bigyra</taxon>
        <taxon>Labyrinthulomycetes</taxon>
        <taxon>Thraustochytrida</taxon>
        <taxon>Thraustochytriidae</taxon>
        <taxon>Mucochytrium</taxon>
    </lineage>
</organism>
<dbReference type="GO" id="GO:0019185">
    <property type="term" value="C:snRNA-activating protein complex"/>
    <property type="evidence" value="ECO:0007669"/>
    <property type="project" value="TreeGrafter"/>
</dbReference>
<evidence type="ECO:0000259" key="8">
    <source>
        <dbReference type="PROSITE" id="PS51294"/>
    </source>
</evidence>
<dbReference type="SUPFAM" id="SSF46689">
    <property type="entry name" value="Homeodomain-like"/>
    <property type="match status" value="2"/>
</dbReference>
<feature type="domain" description="Myb-like" evidence="7">
    <location>
        <begin position="159"/>
        <end position="209"/>
    </location>
</feature>
<dbReference type="PROSITE" id="PS51294">
    <property type="entry name" value="HTH_MYB"/>
    <property type="match status" value="2"/>
</dbReference>
<keyword evidence="2" id="KW-0805">Transcription regulation</keyword>
<dbReference type="InterPro" id="IPR001005">
    <property type="entry name" value="SANT/Myb"/>
</dbReference>
<dbReference type="GO" id="GO:0001006">
    <property type="term" value="F:RNA polymerase III type 3 promoter sequence-specific DNA binding"/>
    <property type="evidence" value="ECO:0007669"/>
    <property type="project" value="TreeGrafter"/>
</dbReference>
<evidence type="ECO:0000256" key="1">
    <source>
        <dbReference type="ARBA" id="ARBA00022737"/>
    </source>
</evidence>
<dbReference type="GO" id="GO:0042795">
    <property type="term" value="P:snRNA transcription by RNA polymerase II"/>
    <property type="evidence" value="ECO:0007669"/>
    <property type="project" value="TreeGrafter"/>
</dbReference>
<dbReference type="InterPro" id="IPR017930">
    <property type="entry name" value="Myb_dom"/>
</dbReference>
<dbReference type="GO" id="GO:0000978">
    <property type="term" value="F:RNA polymerase II cis-regulatory region sequence-specific DNA binding"/>
    <property type="evidence" value="ECO:0007669"/>
    <property type="project" value="TreeGrafter"/>
</dbReference>
<evidence type="ECO:0000256" key="3">
    <source>
        <dbReference type="ARBA" id="ARBA00023125"/>
    </source>
</evidence>
<protein>
    <submittedName>
        <fullName evidence="9">Uncharacterized protein</fullName>
    </submittedName>
</protein>
<evidence type="ECO:0000256" key="2">
    <source>
        <dbReference type="ARBA" id="ARBA00023015"/>
    </source>
</evidence>
<keyword evidence="5" id="KW-0539">Nucleus</keyword>
<evidence type="ECO:0000256" key="4">
    <source>
        <dbReference type="ARBA" id="ARBA00023163"/>
    </source>
</evidence>
<feature type="domain" description="Myb-like" evidence="7">
    <location>
        <begin position="112"/>
        <end position="158"/>
    </location>
</feature>
<feature type="domain" description="HTH myb-type" evidence="8">
    <location>
        <begin position="112"/>
        <end position="158"/>
    </location>
</feature>
<dbReference type="PANTHER" id="PTHR46621">
    <property type="entry name" value="SNRNA-ACTIVATING PROTEIN COMPLEX SUBUNIT 4"/>
    <property type="match status" value="1"/>
</dbReference>
<feature type="compositionally biased region" description="Basic and acidic residues" evidence="6">
    <location>
        <begin position="48"/>
        <end position="72"/>
    </location>
</feature>
<sequence>MLHFGFVPTGANLSGGLLQHQRFADVDLTQFLDGIFEADDLQAPPQRTSKEQAPREGCETNEEEAGRAKLLDSYESGSTGGYSTDSTYEVDHTKPSEVADESKKSGMKIYYRRTWTDKEDQQLLALVQKFGAKRWSKLARHIPGKTGNQCSQRWHKALDPNIIKGKWTKVEDEALVNAVKTVGRKWKQISNSIPGRTGKQCRDRYTSRLDPNLVTGKWTQEEENVALHWYKVHGNRWAAIQKELPHRSWYTIKWKIESILKNSTCQNCT</sequence>
<dbReference type="EMBL" id="HBHK01026669">
    <property type="protein sequence ID" value="CAD9706494.1"/>
    <property type="molecule type" value="Transcribed_RNA"/>
</dbReference>
<keyword evidence="4" id="KW-0804">Transcription</keyword>
<dbReference type="AlphaFoldDB" id="A0A7S2SQ52"/>
<dbReference type="SMART" id="SM00717">
    <property type="entry name" value="SANT"/>
    <property type="match status" value="3"/>
</dbReference>
<proteinExistence type="predicted"/>
<dbReference type="CDD" id="cd00167">
    <property type="entry name" value="SANT"/>
    <property type="match status" value="3"/>
</dbReference>
<keyword evidence="1" id="KW-0677">Repeat</keyword>
<feature type="compositionally biased region" description="Low complexity" evidence="6">
    <location>
        <begin position="73"/>
        <end position="87"/>
    </location>
</feature>
<dbReference type="Gene3D" id="1.10.10.60">
    <property type="entry name" value="Homeodomain-like"/>
    <property type="match status" value="3"/>
</dbReference>
<reference evidence="9" key="1">
    <citation type="submission" date="2021-01" db="EMBL/GenBank/DDBJ databases">
        <authorList>
            <person name="Corre E."/>
            <person name="Pelletier E."/>
            <person name="Niang G."/>
            <person name="Scheremetjew M."/>
            <person name="Finn R."/>
            <person name="Kale V."/>
            <person name="Holt S."/>
            <person name="Cochrane G."/>
            <person name="Meng A."/>
            <person name="Brown T."/>
            <person name="Cohen L."/>
        </authorList>
    </citation>
    <scope>NUCLEOTIDE SEQUENCE</scope>
    <source>
        <strain evidence="9">NY070348D</strain>
    </source>
</reference>
<evidence type="ECO:0000313" key="9">
    <source>
        <dbReference type="EMBL" id="CAD9706494.1"/>
    </source>
</evidence>
<gene>
    <name evidence="9" type="ORF">QSP1433_LOCUS16778</name>
</gene>
<feature type="region of interest" description="Disordered" evidence="6">
    <location>
        <begin position="39"/>
        <end position="99"/>
    </location>
</feature>
<dbReference type="PROSITE" id="PS50090">
    <property type="entry name" value="MYB_LIKE"/>
    <property type="match status" value="3"/>
</dbReference>
<dbReference type="Pfam" id="PF00249">
    <property type="entry name" value="Myb_DNA-binding"/>
    <property type="match status" value="3"/>
</dbReference>
<evidence type="ECO:0000259" key="7">
    <source>
        <dbReference type="PROSITE" id="PS50090"/>
    </source>
</evidence>